<reference evidence="3" key="1">
    <citation type="submission" date="2017-10" db="EMBL/GenBank/DDBJ databases">
        <authorList>
            <person name="Banno H."/>
            <person name="Chua N.-H."/>
        </authorList>
    </citation>
    <scope>NUCLEOTIDE SEQUENCE [LARGE SCALE GENOMIC DNA]</scope>
</reference>
<accession>A0A2H4PA42</accession>
<evidence type="ECO:0000256" key="1">
    <source>
        <dbReference type="SAM" id="Phobius"/>
    </source>
</evidence>
<dbReference type="Proteomes" id="UP000241392">
    <property type="component" value="Segment"/>
</dbReference>
<dbReference type="EMBL" id="MG198784">
    <property type="protein sequence ID" value="ATW59096.1"/>
    <property type="molecule type" value="Genomic_DNA"/>
</dbReference>
<keyword evidence="1" id="KW-0472">Membrane</keyword>
<gene>
    <name evidence="2" type="ORF">PHIRE_GUSTAV_36</name>
</gene>
<keyword evidence="3" id="KW-1185">Reference proteome</keyword>
<keyword evidence="1" id="KW-0812">Transmembrane</keyword>
<evidence type="ECO:0000313" key="2">
    <source>
        <dbReference type="EMBL" id="ATW59096.1"/>
    </source>
</evidence>
<protein>
    <submittedName>
        <fullName evidence="2">Uncharacterized protein</fullName>
    </submittedName>
</protein>
<evidence type="ECO:0000313" key="3">
    <source>
        <dbReference type="Proteomes" id="UP000241392"/>
    </source>
</evidence>
<proteinExistence type="predicted"/>
<name>A0A2H4PA42_9CAUD</name>
<organism evidence="2 3">
    <name type="scientific">Gordonia phage Gustav</name>
    <dbReference type="NCBI Taxonomy" id="2047872"/>
    <lineage>
        <taxon>Viruses</taxon>
        <taxon>Duplodnaviria</taxon>
        <taxon>Heunggongvirae</taxon>
        <taxon>Uroviricota</taxon>
        <taxon>Caudoviricetes</taxon>
        <taxon>Gustavvirus</taxon>
        <taxon>Gustavvirus gustav</taxon>
    </lineage>
</organism>
<feature type="transmembrane region" description="Helical" evidence="1">
    <location>
        <begin position="7"/>
        <end position="29"/>
    </location>
</feature>
<sequence>MNNKSDTVGVAICWTVIILSALYLLAQVIRVVI</sequence>
<keyword evidence="1" id="KW-1133">Transmembrane helix</keyword>